<keyword evidence="1" id="KW-0997">Cell inner membrane</keyword>
<keyword evidence="1" id="KW-1133">Transmembrane helix</keyword>
<dbReference type="GO" id="GO:0071555">
    <property type="term" value="P:cell wall organization"/>
    <property type="evidence" value="ECO:0007669"/>
    <property type="project" value="UniProtKB-KW"/>
</dbReference>
<dbReference type="Pfam" id="PF02618">
    <property type="entry name" value="YceG"/>
    <property type="match status" value="1"/>
</dbReference>
<evidence type="ECO:0000256" key="1">
    <source>
        <dbReference type="HAMAP-Rule" id="MF_02065"/>
    </source>
</evidence>
<evidence type="ECO:0000313" key="2">
    <source>
        <dbReference type="EMBL" id="ASX26420.1"/>
    </source>
</evidence>
<keyword evidence="1" id="KW-0472">Membrane</keyword>
<dbReference type="Gene3D" id="3.30.160.60">
    <property type="entry name" value="Classic Zinc Finger"/>
    <property type="match status" value="2"/>
</dbReference>
<keyword evidence="1" id="KW-1003">Cell membrane</keyword>
<dbReference type="EC" id="4.2.2.29" evidence="1"/>
<dbReference type="HAMAP" id="MF_02065">
    <property type="entry name" value="MltG"/>
    <property type="match status" value="1"/>
</dbReference>
<organism evidence="2 3">
    <name type="scientific">Candidatus Hamiltonella defensa</name>
    <name type="common">Bemisia tabaci</name>
    <dbReference type="NCBI Taxonomy" id="672795"/>
    <lineage>
        <taxon>Bacteria</taxon>
        <taxon>Pseudomonadati</taxon>
        <taxon>Pseudomonadota</taxon>
        <taxon>Gammaproteobacteria</taxon>
        <taxon>Enterobacterales</taxon>
        <taxon>Enterobacteriaceae</taxon>
        <taxon>aphid secondary symbionts</taxon>
        <taxon>Candidatus Williamhamiltonella</taxon>
    </lineage>
</organism>
<dbReference type="OrthoDB" id="9814591at2"/>
<comment type="subcellular location">
    <subcellularLocation>
        <location evidence="1">Cell inner membrane</location>
        <topology evidence="1">Single-pass membrane protein</topology>
    </subcellularLocation>
</comment>
<reference evidence="3" key="1">
    <citation type="submission" date="2016-06" db="EMBL/GenBank/DDBJ databases">
        <authorList>
            <person name="Chen W."/>
            <person name="Hasegawa D.K."/>
        </authorList>
    </citation>
    <scope>NUCLEOTIDE SEQUENCE [LARGE SCALE GENOMIC DNA]</scope>
    <source>
        <strain evidence="3">MEAM1</strain>
    </source>
</reference>
<dbReference type="RefSeq" id="WP_016857932.1">
    <property type="nucleotide sequence ID" value="NZ_CP016303.1"/>
</dbReference>
<keyword evidence="2" id="KW-0132">Cell division</keyword>
<accession>A0A249DZ98</accession>
<feature type="site" description="Important for catalytic activity" evidence="1">
    <location>
        <position position="219"/>
    </location>
</feature>
<reference evidence="2 3" key="2">
    <citation type="submission" date="2017-09" db="EMBL/GenBank/DDBJ databases">
        <title>The genome of whitefly Bemisia tabaci, a global crop pest, provides novel insights into virus transmission, host adaptation and insecticide resistance.</title>
        <authorList>
            <person name="Kaur N."/>
            <person name="Kliot A."/>
            <person name="Pinheiro P.V."/>
            <person name="Luan J."/>
            <person name="Zheng Y."/>
            <person name="Liu W."/>
            <person name="Sun H."/>
            <person name="Yang X."/>
            <person name="Xu Y."/>
            <person name="Luo Y."/>
            <person name="Kruse A."/>
            <person name="Fisher T.W."/>
            <person name="Nelson D.R."/>
            <person name="Elimelech M."/>
            <person name="MacCoss M."/>
            <person name="Johnson R."/>
            <person name="Cohen E."/>
            <person name="Hunter W.B."/>
            <person name="Brown J.K."/>
            <person name="Jander G."/>
            <person name="Cilia M."/>
            <person name="Douglas A.E."/>
            <person name="Ghanim M."/>
            <person name="Simmons A.M."/>
            <person name="Wintermantel W.M."/>
            <person name="Ling K.-S."/>
            <person name="Fei Z."/>
        </authorList>
    </citation>
    <scope>NUCLEOTIDE SEQUENCE [LARGE SCALE GENOMIC DNA]</scope>
    <source>
        <strain evidence="2 3">MEAM1</strain>
    </source>
</reference>
<comment type="catalytic activity">
    <reaction evidence="1">
        <text>a peptidoglycan chain = a peptidoglycan chain with N-acetyl-1,6-anhydromuramyl-[peptide] at the reducing end + a peptidoglycan chain with N-acetylglucosamine at the non-reducing end.</text>
        <dbReference type="EC" id="4.2.2.29"/>
    </reaction>
</comment>
<dbReference type="GO" id="GO:0051301">
    <property type="term" value="P:cell division"/>
    <property type="evidence" value="ECO:0007669"/>
    <property type="project" value="UniProtKB-KW"/>
</dbReference>
<dbReference type="CDD" id="cd08010">
    <property type="entry name" value="MltG_like"/>
    <property type="match status" value="1"/>
</dbReference>
<dbReference type="FunFam" id="3.30.160.60:FF:000242">
    <property type="entry name" value="Endolytic murein transglycosylase"/>
    <property type="match status" value="1"/>
</dbReference>
<dbReference type="EMBL" id="CP016303">
    <property type="protein sequence ID" value="ASX26420.1"/>
    <property type="molecule type" value="Genomic_DNA"/>
</dbReference>
<comment type="similarity">
    <text evidence="1">Belongs to the transglycosylase MltG family.</text>
</comment>
<dbReference type="GO" id="GO:0008932">
    <property type="term" value="F:lytic endotransglycosylase activity"/>
    <property type="evidence" value="ECO:0007669"/>
    <property type="project" value="UniProtKB-UniRule"/>
</dbReference>
<dbReference type="PANTHER" id="PTHR30518:SF2">
    <property type="entry name" value="ENDOLYTIC MUREIN TRANSGLYCOSYLASE"/>
    <property type="match status" value="1"/>
</dbReference>
<comment type="function">
    <text evidence="1">Functions as a peptidoglycan terminase that cleaves nascent peptidoglycan strands endolytically to terminate their elongation.</text>
</comment>
<dbReference type="PANTHER" id="PTHR30518">
    <property type="entry name" value="ENDOLYTIC MUREIN TRANSGLYCOSYLASE"/>
    <property type="match status" value="1"/>
</dbReference>
<dbReference type="GO" id="GO:0005886">
    <property type="term" value="C:plasma membrane"/>
    <property type="evidence" value="ECO:0007669"/>
    <property type="project" value="UniProtKB-SubCell"/>
</dbReference>
<keyword evidence="1" id="KW-0961">Cell wall biogenesis/degradation</keyword>
<dbReference type="AlphaFoldDB" id="A0A249DZ98"/>
<dbReference type="GO" id="GO:0009252">
    <property type="term" value="P:peptidoglycan biosynthetic process"/>
    <property type="evidence" value="ECO:0007669"/>
    <property type="project" value="UniProtKB-UniRule"/>
</dbReference>
<protein>
    <recommendedName>
        <fullName evidence="1">Endolytic murein transglycosylase</fullName>
        <ecNumber evidence="1">4.2.2.29</ecNumber>
    </recommendedName>
    <alternativeName>
        <fullName evidence="1">Peptidoglycan lytic transglycosylase</fullName>
    </alternativeName>
    <alternativeName>
        <fullName evidence="1">Peptidoglycan polymerization terminase</fullName>
    </alternativeName>
</protein>
<dbReference type="InterPro" id="IPR003770">
    <property type="entry name" value="MLTG-like"/>
</dbReference>
<sequence>MKKIYFRACTFFIPICLLISLYVYYEIKHFAHSPLPITKDTILTVPPGTGRIALENILLKNHLLVKTWLLRCLLIIEPQLAEFKAGTYYLLSGMSVKEMLELFASGKEAQFAIRFIEGTHWHLWKNEMDKKDNIKHLLQNKTNAEVAQLFKLQSEGHIEGAFYPDTYFYSFGNSDLLILKRAHQKMNETVNQIWEKRNQSLPYKTPDELVTMASIIEKETSINAERKIIASVFINRLRLGMRLQSDPTVMYGLGKNSTEAITHKDLLTVTPYNTYIIPGLPPAPITMPGLASLNAAAHPEETDYLYFVANGEGGHTFSTNLVGHNRAVRAYREALKKKNER</sequence>
<name>A0A249DZ98_9ENTR</name>
<keyword evidence="1" id="KW-0812">Transmembrane</keyword>
<gene>
    <name evidence="1" type="primary">mltG</name>
    <name evidence="2" type="ORF">BA171_04940</name>
</gene>
<evidence type="ECO:0000313" key="3">
    <source>
        <dbReference type="Proteomes" id="UP000216438"/>
    </source>
</evidence>
<dbReference type="Proteomes" id="UP000216438">
    <property type="component" value="Chromosome"/>
</dbReference>
<proteinExistence type="inferred from homology"/>
<keyword evidence="2" id="KW-0131">Cell cycle</keyword>
<feature type="transmembrane region" description="Helical" evidence="1">
    <location>
        <begin position="5"/>
        <end position="25"/>
    </location>
</feature>
<keyword evidence="1" id="KW-0456">Lyase</keyword>
<dbReference type="NCBIfam" id="TIGR00247">
    <property type="entry name" value="endolytic transglycosylase MltG"/>
    <property type="match status" value="1"/>
</dbReference>